<organism evidence="2 3">
    <name type="scientific">Zemynaea arenosa</name>
    <dbReference type="NCBI Taxonomy" id="2561931"/>
    <lineage>
        <taxon>Bacteria</taxon>
        <taxon>Pseudomonadati</taxon>
        <taxon>Pseudomonadota</taxon>
        <taxon>Betaproteobacteria</taxon>
        <taxon>Burkholderiales</taxon>
        <taxon>Oxalobacteraceae</taxon>
        <taxon>Telluria group</taxon>
        <taxon>Zemynaea</taxon>
    </lineage>
</organism>
<dbReference type="InterPro" id="IPR038740">
    <property type="entry name" value="BioF2-like_GNAT_dom"/>
</dbReference>
<reference evidence="2 3" key="1">
    <citation type="submission" date="2019-03" db="EMBL/GenBank/DDBJ databases">
        <title>Draft Genome Sequence of Massilia arenosa sp. nov., a Novel Massilia Species Isolated from a Sandy-loam Maize Soil.</title>
        <authorList>
            <person name="Raths R."/>
            <person name="Peta V."/>
            <person name="Bucking H."/>
        </authorList>
    </citation>
    <scope>NUCLEOTIDE SEQUENCE [LARGE SCALE GENOMIC DNA]</scope>
    <source>
        <strain evidence="2 3">MC02</strain>
    </source>
</reference>
<dbReference type="Pfam" id="PF13480">
    <property type="entry name" value="Acetyltransf_6"/>
    <property type="match status" value="1"/>
</dbReference>
<evidence type="ECO:0000313" key="2">
    <source>
        <dbReference type="EMBL" id="TFW18189.1"/>
    </source>
</evidence>
<comment type="caution">
    <text evidence="2">The sequence shown here is derived from an EMBL/GenBank/DDBJ whole genome shotgun (WGS) entry which is preliminary data.</text>
</comment>
<dbReference type="Proteomes" id="UP000298438">
    <property type="component" value="Unassembled WGS sequence"/>
</dbReference>
<protein>
    <submittedName>
        <fullName evidence="2">GNAT family N-acetyltransferase</fullName>
    </submittedName>
</protein>
<dbReference type="EMBL" id="SPVF01000166">
    <property type="protein sequence ID" value="TFW18189.1"/>
    <property type="molecule type" value="Genomic_DNA"/>
</dbReference>
<dbReference type="PANTHER" id="PTHR36174:SF1">
    <property type="entry name" value="LIPID II:GLYCINE GLYCYLTRANSFERASE"/>
    <property type="match status" value="1"/>
</dbReference>
<evidence type="ECO:0000313" key="3">
    <source>
        <dbReference type="Proteomes" id="UP000298438"/>
    </source>
</evidence>
<feature type="domain" description="BioF2-like acetyltransferase" evidence="1">
    <location>
        <begin position="168"/>
        <end position="291"/>
    </location>
</feature>
<dbReference type="AlphaFoldDB" id="A0A4Y9S918"/>
<dbReference type="OrthoDB" id="116151at2"/>
<keyword evidence="2" id="KW-0808">Transferase</keyword>
<dbReference type="PANTHER" id="PTHR36174">
    <property type="entry name" value="LIPID II:GLYCINE GLYCYLTRANSFERASE"/>
    <property type="match status" value="1"/>
</dbReference>
<sequence length="319" mass="35849">MAQAMELIELHDDAAWDALVEASPQGTVFSRSAYLASLARPVRRYAIATGKQIHAVLAAPENADGTAIVNVEYTPYLGLLFQTDPKALPRQRALEEFRVAEFAVQALCERYASVAMSLSWHVTDIRPFLWHNYHEPQLGMFKTIPRYTGILDLTSGEDFPAQARACRRQELRKASAFDVREERDIEQFMYLYAQTFARQDIALPEATLALVRRITEAALADGYGRLASVSTPQGTAAMTLFLFDSRRAYYLFAANDPAQRNSGAATRLMFENIEYARARGCTEFDFVGANSPNRGDFKLSFNPELKLYFDVRYARGVPA</sequence>
<keyword evidence="3" id="KW-1185">Reference proteome</keyword>
<evidence type="ECO:0000259" key="1">
    <source>
        <dbReference type="Pfam" id="PF13480"/>
    </source>
</evidence>
<dbReference type="Gene3D" id="3.40.630.30">
    <property type="match status" value="1"/>
</dbReference>
<gene>
    <name evidence="2" type="ORF">E4L96_13460</name>
</gene>
<proteinExistence type="predicted"/>
<dbReference type="GO" id="GO:0016740">
    <property type="term" value="F:transferase activity"/>
    <property type="evidence" value="ECO:0007669"/>
    <property type="project" value="UniProtKB-KW"/>
</dbReference>
<dbReference type="InterPro" id="IPR050644">
    <property type="entry name" value="PG_Glycine_Bridge_Synth"/>
</dbReference>
<name>A0A4Y9S918_9BURK</name>
<accession>A0A4Y9S918</accession>
<dbReference type="SUPFAM" id="SSF55729">
    <property type="entry name" value="Acyl-CoA N-acyltransferases (Nat)"/>
    <property type="match status" value="1"/>
</dbReference>
<dbReference type="RefSeq" id="WP_135207744.1">
    <property type="nucleotide sequence ID" value="NZ_SPVF01000166.1"/>
</dbReference>
<dbReference type="InterPro" id="IPR016181">
    <property type="entry name" value="Acyl_CoA_acyltransferase"/>
</dbReference>